<feature type="chain" id="PRO_5026019762" description="Secreted protein" evidence="2">
    <location>
        <begin position="18"/>
        <end position="150"/>
    </location>
</feature>
<dbReference type="AlphaFoldDB" id="A0A6G5A175"/>
<proteinExistence type="predicted"/>
<feature type="signal peptide" evidence="2">
    <location>
        <begin position="1"/>
        <end position="17"/>
    </location>
</feature>
<evidence type="ECO:0000256" key="2">
    <source>
        <dbReference type="SAM" id="SignalP"/>
    </source>
</evidence>
<keyword evidence="1" id="KW-0472">Membrane</keyword>
<feature type="transmembrane region" description="Helical" evidence="1">
    <location>
        <begin position="111"/>
        <end position="135"/>
    </location>
</feature>
<keyword evidence="2" id="KW-0732">Signal</keyword>
<evidence type="ECO:0008006" key="4">
    <source>
        <dbReference type="Google" id="ProtNLM"/>
    </source>
</evidence>
<dbReference type="EMBL" id="GIKN01002256">
    <property type="protein sequence ID" value="NIE44529.1"/>
    <property type="molecule type" value="Transcribed_RNA"/>
</dbReference>
<sequence>MNFAVLALCIVCPRFCAKDICIVVVPSEESFFSSCAHGSSPQGRSLVLVYQAVCSLQQWYNFACMRRVVCCHFHVNCSFPHANTLIKSVFKPWMSCTLTTSRHKENHVLKVFVVSVIHNCALILFYVSIYVLNFLPLCDSKTMLPFCCPL</sequence>
<protein>
    <recommendedName>
        <fullName evidence="4">Secreted protein</fullName>
    </recommendedName>
</protein>
<reference evidence="3" key="1">
    <citation type="submission" date="2020-03" db="EMBL/GenBank/DDBJ databases">
        <title>A transcriptome and proteome of the tick Rhipicephalus microplus shaped by the genetic composition of its hosts and developmental stage.</title>
        <authorList>
            <person name="Garcia G.R."/>
            <person name="Ribeiro J.M.C."/>
            <person name="Maruyama S.R."/>
            <person name="Gardinasse L.G."/>
            <person name="Nelson K."/>
            <person name="Ferreira B.R."/>
            <person name="Andrade T.G."/>
            <person name="Santos I.K.F.M."/>
        </authorList>
    </citation>
    <scope>NUCLEOTIDE SEQUENCE</scope>
    <source>
        <strain evidence="3">NSGR</strain>
        <tissue evidence="3">Salivary glands</tissue>
    </source>
</reference>
<name>A0A6G5A175_RHIMP</name>
<evidence type="ECO:0000313" key="3">
    <source>
        <dbReference type="EMBL" id="NIE44529.1"/>
    </source>
</evidence>
<evidence type="ECO:0000256" key="1">
    <source>
        <dbReference type="SAM" id="Phobius"/>
    </source>
</evidence>
<accession>A0A6G5A175</accession>
<organism evidence="3">
    <name type="scientific">Rhipicephalus microplus</name>
    <name type="common">Cattle tick</name>
    <name type="synonym">Boophilus microplus</name>
    <dbReference type="NCBI Taxonomy" id="6941"/>
    <lineage>
        <taxon>Eukaryota</taxon>
        <taxon>Metazoa</taxon>
        <taxon>Ecdysozoa</taxon>
        <taxon>Arthropoda</taxon>
        <taxon>Chelicerata</taxon>
        <taxon>Arachnida</taxon>
        <taxon>Acari</taxon>
        <taxon>Parasitiformes</taxon>
        <taxon>Ixodida</taxon>
        <taxon>Ixodoidea</taxon>
        <taxon>Ixodidae</taxon>
        <taxon>Rhipicephalinae</taxon>
        <taxon>Rhipicephalus</taxon>
        <taxon>Boophilus</taxon>
    </lineage>
</organism>
<keyword evidence="1" id="KW-1133">Transmembrane helix</keyword>
<keyword evidence="1" id="KW-0812">Transmembrane</keyword>